<name>U7D5W5_9BACT</name>
<accession>U7D5W5</accession>
<dbReference type="SUPFAM" id="SSF54364">
    <property type="entry name" value="Translation initiation factor IF3, N-terminal domain"/>
    <property type="match status" value="1"/>
</dbReference>
<dbReference type="InterPro" id="IPR019815">
    <property type="entry name" value="Translation_initiation_fac_3_C"/>
</dbReference>
<evidence type="ECO:0000259" key="7">
    <source>
        <dbReference type="Pfam" id="PF00707"/>
    </source>
</evidence>
<dbReference type="InterPro" id="IPR019813">
    <property type="entry name" value="Translation_initiation_fac3_CS"/>
</dbReference>
<dbReference type="GO" id="GO:0003743">
    <property type="term" value="F:translation initiation factor activity"/>
    <property type="evidence" value="ECO:0007669"/>
    <property type="project" value="UniProtKB-UniRule"/>
</dbReference>
<proteinExistence type="inferred from homology"/>
<gene>
    <name evidence="4" type="primary">infC</name>
    <name evidence="9" type="ORF">CALK_1109</name>
</gene>
<dbReference type="PROSITE" id="PS00938">
    <property type="entry name" value="IF3"/>
    <property type="match status" value="1"/>
</dbReference>
<dbReference type="Proteomes" id="UP000017148">
    <property type="component" value="Unassembled WGS sequence"/>
</dbReference>
<comment type="subcellular location">
    <subcellularLocation>
        <location evidence="4 6">Cytoplasm</location>
    </subcellularLocation>
</comment>
<dbReference type="EMBL" id="ASJR01000008">
    <property type="protein sequence ID" value="ERP31894.1"/>
    <property type="molecule type" value="Genomic_DNA"/>
</dbReference>
<feature type="domain" description="Translation initiation factor 3 C-terminal" evidence="7">
    <location>
        <begin position="74"/>
        <end position="154"/>
    </location>
</feature>
<sequence length="174" mass="20346">MIRVPKVRAVDSKGDAIGIIPVEEARALAREAGMDLVEVAPKAKPPVCRIMDYGKYKYEQSKKKKSSNKKQTKVQNKEIKLHVKTEEHDYNFKLKHAREFILKGNRVKMTLVFRGREIMYKDMAREMMERVDRDLSDIATTERKCVLEGRNMQSQYIPDKAKIKEYLKHTDETE</sequence>
<dbReference type="Pfam" id="PF00707">
    <property type="entry name" value="IF3_C"/>
    <property type="match status" value="1"/>
</dbReference>
<dbReference type="GO" id="GO:0043022">
    <property type="term" value="F:ribosome binding"/>
    <property type="evidence" value="ECO:0007669"/>
    <property type="project" value="UniProtKB-ARBA"/>
</dbReference>
<comment type="caution">
    <text evidence="9">The sequence shown here is derived from an EMBL/GenBank/DDBJ whole genome shotgun (WGS) entry which is preliminary data.</text>
</comment>
<evidence type="ECO:0000256" key="3">
    <source>
        <dbReference type="ARBA" id="ARBA00022917"/>
    </source>
</evidence>
<dbReference type="InterPro" id="IPR019814">
    <property type="entry name" value="Translation_initiation_fac_3_N"/>
</dbReference>
<dbReference type="PATRIC" id="fig|1313304.3.peg.1064"/>
<dbReference type="eggNOG" id="COG0290">
    <property type="taxonomic scope" value="Bacteria"/>
</dbReference>
<evidence type="ECO:0000313" key="10">
    <source>
        <dbReference type="Proteomes" id="UP000017148"/>
    </source>
</evidence>
<dbReference type="NCBIfam" id="TIGR00168">
    <property type="entry name" value="infC"/>
    <property type="match status" value="1"/>
</dbReference>
<dbReference type="InterPro" id="IPR036788">
    <property type="entry name" value="T_IF-3_C_sf"/>
</dbReference>
<keyword evidence="10" id="KW-1185">Reference proteome</keyword>
<protein>
    <recommendedName>
        <fullName evidence="4 5">Translation initiation factor IF-3</fullName>
    </recommendedName>
</protein>
<keyword evidence="2 4" id="KW-0396">Initiation factor</keyword>
<dbReference type="PANTHER" id="PTHR10938:SF0">
    <property type="entry name" value="TRANSLATION INITIATION FACTOR IF-3, MITOCHONDRIAL"/>
    <property type="match status" value="1"/>
</dbReference>
<dbReference type="HAMAP" id="MF_00080">
    <property type="entry name" value="IF_3"/>
    <property type="match status" value="1"/>
</dbReference>
<evidence type="ECO:0000313" key="9">
    <source>
        <dbReference type="EMBL" id="ERP31894.1"/>
    </source>
</evidence>
<evidence type="ECO:0000256" key="5">
    <source>
        <dbReference type="NCBIfam" id="TIGR00168"/>
    </source>
</evidence>
<dbReference type="SUPFAM" id="SSF55200">
    <property type="entry name" value="Translation initiation factor IF3, C-terminal domain"/>
    <property type="match status" value="1"/>
</dbReference>
<reference evidence="9 10" key="1">
    <citation type="journal article" date="2013" name="Environ. Microbiol.">
        <title>Genome analysis of Chitinivibrio alkaliphilus gen. nov., sp. nov., a novel extremely haloalkaliphilic anaerobic chitinolytic bacterium from the candidate phylum Termite Group 3.</title>
        <authorList>
            <person name="Sorokin D.Y."/>
            <person name="Gumerov V.M."/>
            <person name="Rakitin A.L."/>
            <person name="Beletsky A.V."/>
            <person name="Damste J.S."/>
            <person name="Muyzer G."/>
            <person name="Mardanov A.V."/>
            <person name="Ravin N.V."/>
        </authorList>
    </citation>
    <scope>NUCLEOTIDE SEQUENCE [LARGE SCALE GENOMIC DNA]</scope>
    <source>
        <strain evidence="9 10">ACht1</strain>
    </source>
</reference>
<dbReference type="InterPro" id="IPR001288">
    <property type="entry name" value="Translation_initiation_fac_3"/>
</dbReference>
<dbReference type="PANTHER" id="PTHR10938">
    <property type="entry name" value="TRANSLATION INITIATION FACTOR IF-3"/>
    <property type="match status" value="1"/>
</dbReference>
<evidence type="ECO:0000256" key="4">
    <source>
        <dbReference type="HAMAP-Rule" id="MF_00080"/>
    </source>
</evidence>
<dbReference type="GO" id="GO:0005829">
    <property type="term" value="C:cytosol"/>
    <property type="evidence" value="ECO:0007669"/>
    <property type="project" value="TreeGrafter"/>
</dbReference>
<comment type="function">
    <text evidence="4 6">IF-3 binds to the 30S ribosomal subunit and shifts the equilibrium between 70S ribosomes and their 50S and 30S subunits in favor of the free subunits, thus enhancing the availability of 30S subunits on which protein synthesis initiation begins.</text>
</comment>
<dbReference type="AlphaFoldDB" id="U7D5W5"/>
<dbReference type="FunFam" id="3.10.20.80:FF:000001">
    <property type="entry name" value="Translation initiation factor IF-3"/>
    <property type="match status" value="1"/>
</dbReference>
<dbReference type="GO" id="GO:0016020">
    <property type="term" value="C:membrane"/>
    <property type="evidence" value="ECO:0007669"/>
    <property type="project" value="TreeGrafter"/>
</dbReference>
<keyword evidence="3 4" id="KW-0648">Protein biosynthesis</keyword>
<keyword evidence="4" id="KW-0963">Cytoplasm</keyword>
<evidence type="ECO:0000259" key="8">
    <source>
        <dbReference type="Pfam" id="PF05198"/>
    </source>
</evidence>
<dbReference type="OrthoDB" id="9806014at2"/>
<dbReference type="STRING" id="1313304.CALK_1109"/>
<dbReference type="GO" id="GO:0032790">
    <property type="term" value="P:ribosome disassembly"/>
    <property type="evidence" value="ECO:0007669"/>
    <property type="project" value="TreeGrafter"/>
</dbReference>
<dbReference type="Gene3D" id="3.10.20.80">
    <property type="entry name" value="Translation initiation factor 3 (IF-3), N-terminal domain"/>
    <property type="match status" value="1"/>
</dbReference>
<organism evidence="9 10">
    <name type="scientific">Chitinivibrio alkaliphilus ACht1</name>
    <dbReference type="NCBI Taxonomy" id="1313304"/>
    <lineage>
        <taxon>Bacteria</taxon>
        <taxon>Pseudomonadati</taxon>
        <taxon>Fibrobacterota</taxon>
        <taxon>Chitinivibrionia</taxon>
        <taxon>Chitinivibrionales</taxon>
        <taxon>Chitinivibrionaceae</taxon>
        <taxon>Chitinivibrio</taxon>
    </lineage>
</organism>
<dbReference type="FunFam" id="3.30.110.10:FF:000001">
    <property type="entry name" value="Translation initiation factor IF-3"/>
    <property type="match status" value="1"/>
</dbReference>
<evidence type="ECO:0000256" key="1">
    <source>
        <dbReference type="ARBA" id="ARBA00005439"/>
    </source>
</evidence>
<comment type="similarity">
    <text evidence="1 4 6">Belongs to the IF-3 family.</text>
</comment>
<evidence type="ECO:0000256" key="2">
    <source>
        <dbReference type="ARBA" id="ARBA00022540"/>
    </source>
</evidence>
<comment type="subunit">
    <text evidence="4 6">Monomer.</text>
</comment>
<dbReference type="Gene3D" id="3.30.110.10">
    <property type="entry name" value="Translation initiation factor 3 (IF-3), C-terminal domain"/>
    <property type="match status" value="1"/>
</dbReference>
<evidence type="ECO:0000256" key="6">
    <source>
        <dbReference type="RuleBase" id="RU000646"/>
    </source>
</evidence>
<feature type="domain" description="Translation initiation factor 3 N-terminal" evidence="8">
    <location>
        <begin position="2"/>
        <end position="66"/>
    </location>
</feature>
<dbReference type="InterPro" id="IPR036787">
    <property type="entry name" value="T_IF-3_N_sf"/>
</dbReference>
<dbReference type="Pfam" id="PF05198">
    <property type="entry name" value="IF3_N"/>
    <property type="match status" value="1"/>
</dbReference>